<proteinExistence type="predicted"/>
<reference evidence="2 3" key="1">
    <citation type="journal article" date="2016" name="Front. Microbiol.">
        <title>Genome and transcriptome sequences reveal the specific parasitism of the nematophagous Purpureocillium lilacinum 36-1.</title>
        <authorList>
            <person name="Xie J."/>
            <person name="Li S."/>
            <person name="Mo C."/>
            <person name="Xiao X."/>
            <person name="Peng D."/>
            <person name="Wang G."/>
            <person name="Xiao Y."/>
        </authorList>
    </citation>
    <scope>NUCLEOTIDE SEQUENCE [LARGE SCALE GENOMIC DNA]</scope>
    <source>
        <strain evidence="2 3">36-1</strain>
    </source>
</reference>
<feature type="region of interest" description="Disordered" evidence="1">
    <location>
        <begin position="1"/>
        <end position="20"/>
    </location>
</feature>
<dbReference type="EMBL" id="LCWV01000005">
    <property type="protein sequence ID" value="PWI73054.1"/>
    <property type="molecule type" value="Genomic_DNA"/>
</dbReference>
<comment type="caution">
    <text evidence="2">The sequence shown here is derived from an EMBL/GenBank/DDBJ whole genome shotgun (WGS) entry which is preliminary data.</text>
</comment>
<protein>
    <submittedName>
        <fullName evidence="2">Uncharacterized protein</fullName>
    </submittedName>
</protein>
<feature type="region of interest" description="Disordered" evidence="1">
    <location>
        <begin position="210"/>
        <end position="252"/>
    </location>
</feature>
<sequence>MEHGRSLRRGLGGGAARIELPSGSGADGELPCLLVRPVRRCRAEKVGIRTLVLDRLRRAQTRCTAPPALLALRSSELSTSSMTGSRCFPNACTVVNGRNNHTERGSSTLSTQRLDADSVLLATQGQDKTLILGHLGARGYRRRATRVRIVHFASANYLAKTKTPRTDGALPPTHDSHAAHACHMLNMRVVRKPCDLDAALDFPLARGECDDSGSGRSASASHGPLETSELTMPSLATDGDDSGEGWNPRGGGKTCPCRRLERLRGRQSSAGGKLICGT</sequence>
<evidence type="ECO:0000256" key="1">
    <source>
        <dbReference type="SAM" id="MobiDB-lite"/>
    </source>
</evidence>
<dbReference type="Proteomes" id="UP000245956">
    <property type="component" value="Unassembled WGS sequence"/>
</dbReference>
<dbReference type="AlphaFoldDB" id="A0A2U3EEW0"/>
<evidence type="ECO:0000313" key="2">
    <source>
        <dbReference type="EMBL" id="PWI73054.1"/>
    </source>
</evidence>
<accession>A0A2U3EEW0</accession>
<evidence type="ECO:0000313" key="3">
    <source>
        <dbReference type="Proteomes" id="UP000245956"/>
    </source>
</evidence>
<gene>
    <name evidence="2" type="ORF">PCL_10069</name>
</gene>
<name>A0A2U3EEW0_PURLI</name>
<organism evidence="2 3">
    <name type="scientific">Purpureocillium lilacinum</name>
    <name type="common">Paecilomyces lilacinus</name>
    <dbReference type="NCBI Taxonomy" id="33203"/>
    <lineage>
        <taxon>Eukaryota</taxon>
        <taxon>Fungi</taxon>
        <taxon>Dikarya</taxon>
        <taxon>Ascomycota</taxon>
        <taxon>Pezizomycotina</taxon>
        <taxon>Sordariomycetes</taxon>
        <taxon>Hypocreomycetidae</taxon>
        <taxon>Hypocreales</taxon>
        <taxon>Ophiocordycipitaceae</taxon>
        <taxon>Purpureocillium</taxon>
    </lineage>
</organism>
<feature type="compositionally biased region" description="Low complexity" evidence="1">
    <location>
        <begin position="212"/>
        <end position="221"/>
    </location>
</feature>